<accession>A0A8H5ZAX8</accession>
<organism evidence="2 3">
    <name type="scientific">Cochliobolus sativus</name>
    <name type="common">Common root rot and spot blotch fungus</name>
    <name type="synonym">Bipolaris sorokiniana</name>
    <dbReference type="NCBI Taxonomy" id="45130"/>
    <lineage>
        <taxon>Eukaryota</taxon>
        <taxon>Fungi</taxon>
        <taxon>Dikarya</taxon>
        <taxon>Ascomycota</taxon>
        <taxon>Pezizomycotina</taxon>
        <taxon>Dothideomycetes</taxon>
        <taxon>Pleosporomycetidae</taxon>
        <taxon>Pleosporales</taxon>
        <taxon>Pleosporineae</taxon>
        <taxon>Pleosporaceae</taxon>
        <taxon>Bipolaris</taxon>
    </lineage>
</organism>
<feature type="region of interest" description="Disordered" evidence="1">
    <location>
        <begin position="1"/>
        <end position="42"/>
    </location>
</feature>
<dbReference type="PANTHER" id="PTHR35179">
    <property type="entry name" value="PROTEIN CBG02620"/>
    <property type="match status" value="1"/>
</dbReference>
<evidence type="ECO:0008006" key="4">
    <source>
        <dbReference type="Google" id="ProtNLM"/>
    </source>
</evidence>
<dbReference type="Proteomes" id="UP000624244">
    <property type="component" value="Unassembled WGS sequence"/>
</dbReference>
<sequence>MNPFTGTSSRGGFAPRRGQGRGGRYPHFNKPREQQKPDLTKHPLGDLVETISASNLDVGANTTSHSTEISGCEYVASYNWTNDKNPTIIVPGRSPFTSFFPDSTFVRMSNSKISLGKPPQWTPLAEPQRLKEDNGQYFRDLNAAKDSSYPIAPAVHAVFEQNYYYRTDDIDIFACGSTLGNLLRFARGIDKPFRFNLQVINHTVFLIRKENDPKQLIEGVRGYGHTFPEAYTTWNDPKNSISHQRIIRYKFGGLTHLLRFESDGYIPEPSPEETTPPPRSDSDSDNNDDSNNKNDDDNNNYEKDLILSFQDFIIPSRPSTPKLTIKTPQTTKPSSSSYSTTIPQTALFDLKTRSAKHGKKIDMTDIYPQLWLKRIPNFITAYHDGAGLFTDISVQNIESEVKAWATENDAGIKKFARLLRELVRIARENSPVGANTLLEVYCPGKERLEVRMQFGEGSEALPWYLRERWEDNWTNWGVSRADSPVNHGLGHGDDGGFGLSRRYNSYYGSEYDSGSEPDYTACSADDCGYCVSIKIVALL</sequence>
<evidence type="ECO:0000313" key="2">
    <source>
        <dbReference type="EMBL" id="KAF5845952.1"/>
    </source>
</evidence>
<feature type="compositionally biased region" description="Basic and acidic residues" evidence="1">
    <location>
        <begin position="30"/>
        <end position="42"/>
    </location>
</feature>
<gene>
    <name evidence="2" type="ORF">GGP41_008410</name>
</gene>
<evidence type="ECO:0000313" key="3">
    <source>
        <dbReference type="Proteomes" id="UP000624244"/>
    </source>
</evidence>
<feature type="compositionally biased region" description="Low complexity" evidence="1">
    <location>
        <begin position="324"/>
        <end position="339"/>
    </location>
</feature>
<evidence type="ECO:0000256" key="1">
    <source>
        <dbReference type="SAM" id="MobiDB-lite"/>
    </source>
</evidence>
<dbReference type="EMBL" id="WNKQ01000017">
    <property type="protein sequence ID" value="KAF5845952.1"/>
    <property type="molecule type" value="Genomic_DNA"/>
</dbReference>
<comment type="caution">
    <text evidence="2">The sequence shown here is derived from an EMBL/GenBank/DDBJ whole genome shotgun (WGS) entry which is preliminary data.</text>
</comment>
<feature type="compositionally biased region" description="Basic and acidic residues" evidence="1">
    <location>
        <begin position="290"/>
        <end position="301"/>
    </location>
</feature>
<reference evidence="2" key="1">
    <citation type="submission" date="2019-11" db="EMBL/GenBank/DDBJ databases">
        <title>Bipolaris sorokiniana Genome sequencing.</title>
        <authorList>
            <person name="Wang H."/>
        </authorList>
    </citation>
    <scope>NUCLEOTIDE SEQUENCE</scope>
</reference>
<name>A0A8H5ZAX8_COCSA</name>
<feature type="region of interest" description="Disordered" evidence="1">
    <location>
        <begin position="318"/>
        <end position="339"/>
    </location>
</feature>
<feature type="region of interest" description="Disordered" evidence="1">
    <location>
        <begin position="263"/>
        <end position="301"/>
    </location>
</feature>
<protein>
    <recommendedName>
        <fullName evidence="4">Geranylgeranyl pyrophosphate synthetase</fullName>
    </recommendedName>
</protein>
<dbReference type="AlphaFoldDB" id="A0A8H5ZAX8"/>
<proteinExistence type="predicted"/>
<dbReference type="PANTHER" id="PTHR35179:SF2">
    <property type="entry name" value="START DOMAIN-CONTAINING PROTEIN"/>
    <property type="match status" value="1"/>
</dbReference>